<feature type="region of interest" description="Disordered" evidence="3">
    <location>
        <begin position="223"/>
        <end position="242"/>
    </location>
</feature>
<dbReference type="Proteomes" id="UP000500801">
    <property type="component" value="Chromosome"/>
</dbReference>
<dbReference type="InterPro" id="IPR031922">
    <property type="entry name" value="Pesticin_C"/>
</dbReference>
<feature type="compositionally biased region" description="Low complexity" evidence="3">
    <location>
        <begin position="124"/>
        <end position="138"/>
    </location>
</feature>
<feature type="region of interest" description="Disordered" evidence="3">
    <location>
        <begin position="17"/>
        <end position="150"/>
    </location>
</feature>
<feature type="compositionally biased region" description="Low complexity" evidence="3">
    <location>
        <begin position="103"/>
        <end position="116"/>
    </location>
</feature>
<evidence type="ECO:0000256" key="3">
    <source>
        <dbReference type="SAM" id="MobiDB-lite"/>
    </source>
</evidence>
<keyword evidence="2" id="KW-0081">Bacteriolytic enzyme</keyword>
<dbReference type="InterPro" id="IPR023347">
    <property type="entry name" value="Lysozyme_dom_sf"/>
</dbReference>
<name>A0AAE6Z005_9GAMM</name>
<gene>
    <name evidence="5" type="ORF">DWG24_09085</name>
</gene>
<feature type="compositionally biased region" description="Pro residues" evidence="3">
    <location>
        <begin position="76"/>
        <end position="102"/>
    </location>
</feature>
<feature type="compositionally biased region" description="Low complexity" evidence="3">
    <location>
        <begin position="58"/>
        <end position="75"/>
    </location>
</feature>
<dbReference type="Pfam" id="PF16754">
    <property type="entry name" value="Pesticin"/>
    <property type="match status" value="1"/>
</dbReference>
<proteinExistence type="predicted"/>
<feature type="region of interest" description="Disordered" evidence="3">
    <location>
        <begin position="409"/>
        <end position="498"/>
    </location>
</feature>
<dbReference type="AlphaFoldDB" id="A0AAE6Z005"/>
<sequence>MKKNNTTRKQLFVVIKKTRSFTKKTEINSQSRQNNSEANNTASGYSVSPATGLDNIRSSAPESARPSPAPAAASQPTPPTTPPVTTVPPLPKFSPPQTPTPPVETQTQPAATNTAPPSQPTPAPTAAAPTTEPAAPQEPANPPSAPDYAAAGSQLSKLMSGMAAPLSRLAGTVPGLLSSASTSLAQAAKGQAVESKPVPGESQASPVDVKPVEVDVKINSIASTSSSDSSTPTATAALSNNATASTPKPIATVTWNPATTISSLQRKAKKESIGYCARAVVDAIQAGGTKIERAPAAKDLGSKLIAAGFTAVFSMPRPSREYDRSKLLPGDVVILEGFKQDIKAGIKKDHPFGHAAMYDGSKWISDFTQSGFYPGPDYRVALPGYTIYRMVTTQAQIDAINASQNIEPASHTAVSTPPATVTQATRSSTSAPVSRPAVQTPRPSATVTRPAQQTVSPSVPVSHTEPNNSQPTASIRVTSQPEHTTENPTTAQGTNNQSLTVLKGKVTYDAEGSEERGKYFSRQIHFPESKNSGVTIGRGYDMGERTKEQVLNDLIAAGIPASQASRISAAAGKKGEAARRFVNDNKNIGEITTEQQIKLFNNIYPTYESKAQRLYKENTRGMSNVTKWENLNPAIKDILVDIAYQGFKGVSAMPAASQNNIDQFITFLKNNEDYKKYEEGRHRVAYLQKEKNRTTGNQNH</sequence>
<dbReference type="EMBL" id="CP033622">
    <property type="protein sequence ID" value="QIZ50910.1"/>
    <property type="molecule type" value="Genomic_DNA"/>
</dbReference>
<dbReference type="GO" id="GO:0031640">
    <property type="term" value="P:killing of cells of another organism"/>
    <property type="evidence" value="ECO:0007669"/>
    <property type="project" value="UniProtKB-KW"/>
</dbReference>
<dbReference type="RefSeq" id="WP_168362286.1">
    <property type="nucleotide sequence ID" value="NZ_CP033622.1"/>
</dbReference>
<feature type="domain" description="Pesticin C-terminal" evidence="4">
    <location>
        <begin position="525"/>
        <end position="646"/>
    </location>
</feature>
<protein>
    <recommendedName>
        <fullName evidence="4">Pesticin C-terminal domain-containing protein</fullName>
    </recommendedName>
</protein>
<dbReference type="CDD" id="cd16903">
    <property type="entry name" value="pesticin_lyz-like"/>
    <property type="match status" value="1"/>
</dbReference>
<dbReference type="GO" id="GO:0042742">
    <property type="term" value="P:defense response to bacterium"/>
    <property type="evidence" value="ECO:0007669"/>
    <property type="project" value="UniProtKB-KW"/>
</dbReference>
<evidence type="ECO:0000313" key="5">
    <source>
        <dbReference type="EMBL" id="QIZ50910.1"/>
    </source>
</evidence>
<reference evidence="5 6" key="1">
    <citation type="submission" date="2018-11" db="EMBL/GenBank/DDBJ databases">
        <title>Complete genome sequence of Dickeya zeae strain CE1 infecting Canna edulis Ker-Gawl. in China.</title>
        <authorList>
            <person name="Zhang J."/>
            <person name="Lin B."/>
            <person name="Shen H."/>
            <person name="Jiang S."/>
            <person name="Pu X."/>
            <person name="Sun D."/>
        </authorList>
    </citation>
    <scope>NUCLEOTIDE SEQUENCE [LARGE SCALE GENOMIC DNA]</scope>
    <source>
        <strain evidence="5 6">CE1</strain>
    </source>
</reference>
<feature type="compositionally biased region" description="Polar residues" evidence="3">
    <location>
        <begin position="27"/>
        <end position="49"/>
    </location>
</feature>
<dbReference type="Gene3D" id="3.90.1720.10">
    <property type="entry name" value="endopeptidase domain like (from Nostoc punctiforme)"/>
    <property type="match status" value="1"/>
</dbReference>
<organism evidence="5 6">
    <name type="scientific">Dickeya zeae</name>
    <dbReference type="NCBI Taxonomy" id="204042"/>
    <lineage>
        <taxon>Bacteria</taxon>
        <taxon>Pseudomonadati</taxon>
        <taxon>Pseudomonadota</taxon>
        <taxon>Gammaproteobacteria</taxon>
        <taxon>Enterobacterales</taxon>
        <taxon>Pectobacteriaceae</taxon>
        <taxon>Dickeya</taxon>
    </lineage>
</organism>
<evidence type="ECO:0000313" key="6">
    <source>
        <dbReference type="Proteomes" id="UP000500801"/>
    </source>
</evidence>
<feature type="compositionally biased region" description="Polar residues" evidence="3">
    <location>
        <begin position="441"/>
        <end position="498"/>
    </location>
</feature>
<keyword evidence="1" id="KW-0929">Antimicrobial</keyword>
<feature type="compositionally biased region" description="Polar residues" evidence="3">
    <location>
        <begin position="409"/>
        <end position="432"/>
    </location>
</feature>
<accession>A0AAE6Z005</accession>
<evidence type="ECO:0000256" key="1">
    <source>
        <dbReference type="ARBA" id="ARBA00022529"/>
    </source>
</evidence>
<feature type="region of interest" description="Disordered" evidence="3">
    <location>
        <begin position="191"/>
        <end position="211"/>
    </location>
</feature>
<evidence type="ECO:0000259" key="4">
    <source>
        <dbReference type="Pfam" id="PF16754"/>
    </source>
</evidence>
<dbReference type="Gene3D" id="1.10.530.40">
    <property type="match status" value="1"/>
</dbReference>
<dbReference type="GO" id="GO:0003796">
    <property type="term" value="F:lysozyme activity"/>
    <property type="evidence" value="ECO:0007669"/>
    <property type="project" value="InterPro"/>
</dbReference>
<evidence type="ECO:0000256" key="2">
    <source>
        <dbReference type="ARBA" id="ARBA00022638"/>
    </source>
</evidence>
<dbReference type="PRINTS" id="PR01217">
    <property type="entry name" value="PRICHEXTENSN"/>
</dbReference>